<gene>
    <name evidence="1" type="ORF">ALTATR162_LOCUS9067</name>
</gene>
<evidence type="ECO:0000313" key="2">
    <source>
        <dbReference type="Proteomes" id="UP000676310"/>
    </source>
</evidence>
<organism evidence="1 2">
    <name type="scientific">Alternaria atra</name>
    <dbReference type="NCBI Taxonomy" id="119953"/>
    <lineage>
        <taxon>Eukaryota</taxon>
        <taxon>Fungi</taxon>
        <taxon>Dikarya</taxon>
        <taxon>Ascomycota</taxon>
        <taxon>Pezizomycotina</taxon>
        <taxon>Dothideomycetes</taxon>
        <taxon>Pleosporomycetidae</taxon>
        <taxon>Pleosporales</taxon>
        <taxon>Pleosporineae</taxon>
        <taxon>Pleosporaceae</taxon>
        <taxon>Alternaria</taxon>
        <taxon>Alternaria sect. Ulocladioides</taxon>
    </lineage>
</organism>
<reference evidence="1" key="1">
    <citation type="submission" date="2021-05" db="EMBL/GenBank/DDBJ databases">
        <authorList>
            <person name="Stam R."/>
        </authorList>
    </citation>
    <scope>NUCLEOTIDE SEQUENCE</scope>
    <source>
        <strain evidence="1">CS162</strain>
    </source>
</reference>
<dbReference type="GeneID" id="67021247"/>
<evidence type="ECO:0000313" key="1">
    <source>
        <dbReference type="EMBL" id="CAG5179168.1"/>
    </source>
</evidence>
<dbReference type="RefSeq" id="XP_043172635.1">
    <property type="nucleotide sequence ID" value="XM_043316700.1"/>
</dbReference>
<dbReference type="PANTHER" id="PTHR42354:SF1">
    <property type="entry name" value="C2H2-TYPE DOMAIN-CONTAINING PROTEIN"/>
    <property type="match status" value="1"/>
</dbReference>
<dbReference type="EMBL" id="CAJRGZ010000023">
    <property type="protein sequence ID" value="CAG5179168.1"/>
    <property type="molecule type" value="Genomic_DNA"/>
</dbReference>
<dbReference type="AlphaFoldDB" id="A0A8J2I7G1"/>
<name>A0A8J2I7G1_9PLEO</name>
<protein>
    <submittedName>
        <fullName evidence="1">Uncharacterized protein</fullName>
    </submittedName>
</protein>
<dbReference type="OrthoDB" id="5309037at2759"/>
<proteinExistence type="predicted"/>
<sequence>MSIANPTVDPAHVVQALVYTLLDVFDATRDLYETLTVKEQRDYEQNLRSKGYPASRRIEYVKDERLGSDEAIVTDKAVVTRQFDIGYQTMGAEFAMGDGKLALSYGVIRWTGLCPTTLLHLEQ</sequence>
<dbReference type="PANTHER" id="PTHR42354">
    <property type="entry name" value="C2H2-TYPE DOMAIN-CONTAINING PROTEIN"/>
    <property type="match status" value="1"/>
</dbReference>
<accession>A0A8J2I7G1</accession>
<keyword evidence="2" id="KW-1185">Reference proteome</keyword>
<dbReference type="Proteomes" id="UP000676310">
    <property type="component" value="Unassembled WGS sequence"/>
</dbReference>
<comment type="caution">
    <text evidence="1">The sequence shown here is derived from an EMBL/GenBank/DDBJ whole genome shotgun (WGS) entry which is preliminary data.</text>
</comment>